<feature type="compositionally biased region" description="Pro residues" evidence="1">
    <location>
        <begin position="80"/>
        <end position="104"/>
    </location>
</feature>
<dbReference type="PANTHER" id="PTHR36721:SF1">
    <property type="entry name" value="OS04G0446401 PROTEIN"/>
    <property type="match status" value="1"/>
</dbReference>
<feature type="compositionally biased region" description="Pro residues" evidence="1">
    <location>
        <begin position="111"/>
        <end position="128"/>
    </location>
</feature>
<feature type="compositionally biased region" description="Polar residues" evidence="1">
    <location>
        <begin position="8"/>
        <end position="25"/>
    </location>
</feature>
<evidence type="ECO:0000256" key="1">
    <source>
        <dbReference type="SAM" id="MobiDB-lite"/>
    </source>
</evidence>
<feature type="compositionally biased region" description="Low complexity" evidence="1">
    <location>
        <begin position="378"/>
        <end position="407"/>
    </location>
</feature>
<dbReference type="AlphaFoldDB" id="A0A836C5D0"/>
<gene>
    <name evidence="2" type="ORF">HYH03_000919</name>
</gene>
<feature type="region of interest" description="Disordered" evidence="1">
    <location>
        <begin position="1"/>
        <end position="46"/>
    </location>
</feature>
<reference evidence="2" key="1">
    <citation type="journal article" date="2020" name="bioRxiv">
        <title>Comparative genomics of Chlamydomonas.</title>
        <authorList>
            <person name="Craig R.J."/>
            <person name="Hasan A.R."/>
            <person name="Ness R.W."/>
            <person name="Keightley P.D."/>
        </authorList>
    </citation>
    <scope>NUCLEOTIDE SEQUENCE</scope>
    <source>
        <strain evidence="2">CCAP 11/70</strain>
    </source>
</reference>
<dbReference type="OrthoDB" id="548336at2759"/>
<keyword evidence="3" id="KW-1185">Reference proteome</keyword>
<proteinExistence type="predicted"/>
<evidence type="ECO:0000313" key="3">
    <source>
        <dbReference type="Proteomes" id="UP000612055"/>
    </source>
</evidence>
<dbReference type="EMBL" id="JAEHOE010000002">
    <property type="protein sequence ID" value="KAG2501101.1"/>
    <property type="molecule type" value="Genomic_DNA"/>
</dbReference>
<feature type="region of interest" description="Disordered" evidence="1">
    <location>
        <begin position="74"/>
        <end position="128"/>
    </location>
</feature>
<feature type="compositionally biased region" description="Low complexity" evidence="1">
    <location>
        <begin position="172"/>
        <end position="195"/>
    </location>
</feature>
<feature type="region of interest" description="Disordered" evidence="1">
    <location>
        <begin position="169"/>
        <end position="196"/>
    </location>
</feature>
<sequence>MAARRPGSASTAASAQCSLEPSTSAPAGAELWQSPAPWPRATGAASSLCSSLSNAGLLAGQPIRGFAASAACPAAAYNPPRQPPRVTPRRPPPTPSAPLPPPASPSSAPASSPPRPAPPLLRHPPGPTAVPLPTLAACPTVDSLTHHLDTLGYRYRLAHASAGLQTLASLAPHGPRSGPSTPSSSPSSPSPTAGPNHLAVESVARRLAQLAAHLAAQETDVSALAGCLTALGHMSAAAKPGELAAPLVHRLRASSYYFTLRDAEPAVLVELLHATAKLQPGGRVAAKDRPWFGQVVGRIKHGLRTRLPELDGRQAAAVGTALVRLWTAARGSELNMGLLRGLASHVTDTLIPRGELSPDSAVRLLWAYGLLLPRPASPDQPLASASSASSASTSRSSTNPRSPARNPRAPPQPGIPASSTTGVGEPGTEEDDEAVAKLAAALCRVAARSLRALPPLELVKAVTALARLGAGEAAAQLLPQATPALLRVLSRLDNSALTDVAVAYASLRYSEPGLMAAIADQVVASGQPLSIRDTRLLTLCYGGAGTTGFGSGPTAAARAAGSGPGAGPTGPRPGPPQRHAALWSLLRGRLSEPGTLALLFPDSLKALLATLDLKDPGDAQLAMRIQEQLRLTSGMVRRTLPPPQPPSAGAA</sequence>
<protein>
    <submittedName>
        <fullName evidence="2">Uncharacterized protein</fullName>
    </submittedName>
</protein>
<evidence type="ECO:0000313" key="2">
    <source>
        <dbReference type="EMBL" id="KAG2501101.1"/>
    </source>
</evidence>
<feature type="compositionally biased region" description="Low complexity" evidence="1">
    <location>
        <begin position="552"/>
        <end position="561"/>
    </location>
</feature>
<dbReference type="Proteomes" id="UP000612055">
    <property type="component" value="Unassembled WGS sequence"/>
</dbReference>
<accession>A0A836C5D0</accession>
<organism evidence="2 3">
    <name type="scientific">Edaphochlamys debaryana</name>
    <dbReference type="NCBI Taxonomy" id="47281"/>
    <lineage>
        <taxon>Eukaryota</taxon>
        <taxon>Viridiplantae</taxon>
        <taxon>Chlorophyta</taxon>
        <taxon>core chlorophytes</taxon>
        <taxon>Chlorophyceae</taxon>
        <taxon>CS clade</taxon>
        <taxon>Chlamydomonadales</taxon>
        <taxon>Chlamydomonadales incertae sedis</taxon>
        <taxon>Edaphochlamys</taxon>
    </lineage>
</organism>
<name>A0A836C5D0_9CHLO</name>
<dbReference type="PRINTS" id="PR01217">
    <property type="entry name" value="PRICHEXTENSN"/>
</dbReference>
<comment type="caution">
    <text evidence="2">The sequence shown here is derived from an EMBL/GenBank/DDBJ whole genome shotgun (WGS) entry which is preliminary data.</text>
</comment>
<feature type="region of interest" description="Disordered" evidence="1">
    <location>
        <begin position="552"/>
        <end position="577"/>
    </location>
</feature>
<feature type="region of interest" description="Disordered" evidence="1">
    <location>
        <begin position="378"/>
        <end position="431"/>
    </location>
</feature>
<dbReference type="PANTHER" id="PTHR36721">
    <property type="entry name" value="PROLINE-RICH FAMILY PROTEIN"/>
    <property type="match status" value="1"/>
</dbReference>